<dbReference type="PANTHER" id="PTHR33939:SF1">
    <property type="entry name" value="DUF4371 DOMAIN-CONTAINING PROTEIN"/>
    <property type="match status" value="1"/>
</dbReference>
<evidence type="ECO:0000256" key="1">
    <source>
        <dbReference type="SAM" id="MobiDB-lite"/>
    </source>
</evidence>
<proteinExistence type="predicted"/>
<reference evidence="2 3" key="1">
    <citation type="submission" date="2018-08" db="EMBL/GenBank/DDBJ databases">
        <title>Aphanomyces genome sequencing and annotation.</title>
        <authorList>
            <person name="Minardi D."/>
            <person name="Oidtmann B."/>
            <person name="Van Der Giezen M."/>
            <person name="Studholme D.J."/>
        </authorList>
    </citation>
    <scope>NUCLEOTIDE SEQUENCE [LARGE SCALE GENOMIC DNA]</scope>
    <source>
        <strain evidence="2 3">Kv</strain>
    </source>
</reference>
<organism evidence="2 3">
    <name type="scientific">Aphanomyces astaci</name>
    <name type="common">Crayfish plague agent</name>
    <dbReference type="NCBI Taxonomy" id="112090"/>
    <lineage>
        <taxon>Eukaryota</taxon>
        <taxon>Sar</taxon>
        <taxon>Stramenopiles</taxon>
        <taxon>Oomycota</taxon>
        <taxon>Saprolegniomycetes</taxon>
        <taxon>Saprolegniales</taxon>
        <taxon>Verrucalvaceae</taxon>
        <taxon>Aphanomyces</taxon>
    </lineage>
</organism>
<name>A0A397ALI5_APHAT</name>
<accession>A0A397ALI5</accession>
<feature type="compositionally biased region" description="Acidic residues" evidence="1">
    <location>
        <begin position="456"/>
        <end position="476"/>
    </location>
</feature>
<evidence type="ECO:0000313" key="2">
    <source>
        <dbReference type="EMBL" id="RHY08572.1"/>
    </source>
</evidence>
<dbReference type="AlphaFoldDB" id="A0A397ALI5"/>
<dbReference type="EMBL" id="QUSZ01005694">
    <property type="protein sequence ID" value="RHY08572.1"/>
    <property type="molecule type" value="Genomic_DNA"/>
</dbReference>
<sequence length="482" mass="55195">MPTETHPASDIDRAIAYVKMARSRYVSKNKILDIIMANAVLRQDGTPSASRTAARLLRRKEQLVQQVWKEFIQRGTTTTKPQASRDMSHRTRLPVTSDLAKIIQEFVRHRRQDRQRTVAKDVAHFLRSENRLDFDPDSESSTQAAYRSTQRALAKLGYKRGKKKRGLGLRMFDDNIQHLPRTKLVTRMVQQFVRDRRETRTRTTAVEVMMYLKEMCVLDIDVDDKKQFAASYRTMQRFLKAQGYKRGRRKGYSTYHLSKAIVAGIPDCPTMASKVMALDIFTGGKSRAKEPKDYHGMFDHAYYVKWFGRLLDEMDASGVTKALIVLDNAKYHKCLPESTPTSGRRKSILLDACRLYGIQTTGKEFKSELWDMLASHIKAHIHPVIVEMAKHRGHCAIVKGEVGRQYTDMTKFADMKVRLEAAFANLKPNSIKGCVRAAQEKLKKLHEHLVQIDTLVSDEESSDDSDNSSDDGGDSEYDNKLW</sequence>
<comment type="caution">
    <text evidence="2">The sequence shown here is derived from an EMBL/GenBank/DDBJ whole genome shotgun (WGS) entry which is preliminary data.</text>
</comment>
<protein>
    <recommendedName>
        <fullName evidence="4">Tc1-like transposase DDE domain-containing protein</fullName>
    </recommendedName>
</protein>
<evidence type="ECO:0000313" key="3">
    <source>
        <dbReference type="Proteomes" id="UP000265427"/>
    </source>
</evidence>
<evidence type="ECO:0008006" key="4">
    <source>
        <dbReference type="Google" id="ProtNLM"/>
    </source>
</evidence>
<dbReference type="PANTHER" id="PTHR33939">
    <property type="entry name" value="PROTEIN CBG22215"/>
    <property type="match status" value="1"/>
</dbReference>
<dbReference type="Proteomes" id="UP000265427">
    <property type="component" value="Unassembled WGS sequence"/>
</dbReference>
<dbReference type="VEuPathDB" id="FungiDB:H257_11380"/>
<gene>
    <name evidence="2" type="ORF">DYB36_009543</name>
</gene>
<dbReference type="VEuPathDB" id="FungiDB:H257_16854"/>
<feature type="region of interest" description="Disordered" evidence="1">
    <location>
        <begin position="456"/>
        <end position="482"/>
    </location>
</feature>